<dbReference type="InParanoid" id="F0YCH2"/>
<feature type="domain" description="SET" evidence="7">
    <location>
        <begin position="212"/>
        <end position="334"/>
    </location>
</feature>
<dbReference type="InterPro" id="IPR036955">
    <property type="entry name" value="AP2/ERF_dom_sf"/>
</dbReference>
<name>F0YCH2_AURAN</name>
<evidence type="ECO:0000256" key="4">
    <source>
        <dbReference type="ARBA" id="ARBA00023163"/>
    </source>
</evidence>
<feature type="region of interest" description="Disordered" evidence="6">
    <location>
        <begin position="557"/>
        <end position="633"/>
    </location>
</feature>
<dbReference type="GO" id="GO:0005634">
    <property type="term" value="C:nucleus"/>
    <property type="evidence" value="ECO:0007669"/>
    <property type="project" value="UniProtKB-SubCell"/>
</dbReference>
<dbReference type="InterPro" id="IPR001214">
    <property type="entry name" value="SET_dom"/>
</dbReference>
<dbReference type="GO" id="GO:0003700">
    <property type="term" value="F:DNA-binding transcription factor activity"/>
    <property type="evidence" value="ECO:0007669"/>
    <property type="project" value="InterPro"/>
</dbReference>
<dbReference type="SUPFAM" id="SSF82199">
    <property type="entry name" value="SET domain"/>
    <property type="match status" value="1"/>
</dbReference>
<sequence>MRKCPPSGVLHKQALWEDEWRPALRAWGAAGKPQFFVKFAVPKAGGGWFVSWSDNTTCEMDDDEVRDDPLAMDAHAAAAAGDAARREREAEAREVARAAEAARAAEVEREKAAEAKARQAELRERAREERDAERERKLVEAQQKQLRAARELEEKRAREAAERERREAAARAAAPRFYDAEDVEGLMPSYGKLADAGAHADLFAKELGKLRATVSVTKAGVAHGYGVVARRRLEPGEYLVDPTAIYCPGRPDEHQSRGKKSEAYILNNGGYWRIHWFQYDDVLRSSATYWLNEARGGAKPNVTWGSHPNGHRNVMRWRVLRPVKKGEELFVSYNAGESFDDDDDDGAADDAADAEAAGEWRAKGPYVGMWVTRSAEHAGKEIHCVARIEGFLPESESDYVNARGEPSPLWRAVYVDGVLAGDHQDLEEYEILESAPRRDRPVLLDAPAPWRFAPPGAAEAPRAAKPKKAAASKAKAPAQKAAPVSMSHLKAVKRVPQAGQAYSSQYVGIGKCDPGLHEETPWRAQIYAPSQEIIGYFATEMEAVRAYDARARELGKPMNFPDEVPAEASVETDASDDAEDRPAELGAVVETDASDDASQVSEGPPKSQYVGVTANSQGHGSTGISSVNPWRAQNNKDGNIGVFPTEEEAARAYDARARRLGRPVNFPKKGETQAVKVRRGVAQPKRPRAAPAKADGAAPARGSASSGRAAAAAPAPLAAAAAPAPLAVLDRVVAPFGGRGHHGGVVVAADGARVDVHFDDGDFEAGIDARRVAKREPRRRARAAAACAIAAGDRVATRDAPDRALVVVAFDAALAVAAPPDAPRDRRAYARDLLLRPRVVLDAGVAAAARELLAVAEAHGLSAKLEAALRRQGWHCGAWHGSYFGSRPPAHWPPLSLLASGINSKNPMVRSIGAMRAYLALASSDAPASPAAADDGDEPVAPVSADSADDDASPRPRKRPLFALAPPAVSPRSAPKRALADIDAIVASGCPLLNPASKRRFKPTN</sequence>
<feature type="compositionally biased region" description="Basic and acidic residues" evidence="6">
    <location>
        <begin position="120"/>
        <end position="139"/>
    </location>
</feature>
<keyword evidence="5" id="KW-0539">Nucleus</keyword>
<proteinExistence type="predicted"/>
<dbReference type="GO" id="GO:0003677">
    <property type="term" value="F:DNA binding"/>
    <property type="evidence" value="ECO:0007669"/>
    <property type="project" value="UniProtKB-KW"/>
</dbReference>
<dbReference type="RefSeq" id="XP_009038008.1">
    <property type="nucleotide sequence ID" value="XM_009039760.1"/>
</dbReference>
<feature type="compositionally biased region" description="Basic and acidic residues" evidence="6">
    <location>
        <begin position="148"/>
        <end position="169"/>
    </location>
</feature>
<keyword evidence="3" id="KW-0238">DNA-binding</keyword>
<dbReference type="Proteomes" id="UP000002729">
    <property type="component" value="Unassembled WGS sequence"/>
</dbReference>
<dbReference type="AlphaFoldDB" id="F0YCH2"/>
<gene>
    <name evidence="9" type="ORF">AURANDRAFT_64990</name>
</gene>
<protein>
    <recommendedName>
        <fullName evidence="11">SET domain-containing protein</fullName>
    </recommendedName>
</protein>
<feature type="compositionally biased region" description="Polar residues" evidence="6">
    <location>
        <begin position="613"/>
        <end position="633"/>
    </location>
</feature>
<comment type="subcellular location">
    <subcellularLocation>
        <location evidence="1">Nucleus</location>
    </subcellularLocation>
</comment>
<dbReference type="Gene3D" id="2.170.270.10">
    <property type="entry name" value="SET domain"/>
    <property type="match status" value="1"/>
</dbReference>
<dbReference type="EMBL" id="GL833131">
    <property type="protein sequence ID" value="EGB07389.1"/>
    <property type="molecule type" value="Genomic_DNA"/>
</dbReference>
<keyword evidence="10" id="KW-1185">Reference proteome</keyword>
<dbReference type="InterPro" id="IPR046341">
    <property type="entry name" value="SET_dom_sf"/>
</dbReference>
<evidence type="ECO:0000256" key="2">
    <source>
        <dbReference type="ARBA" id="ARBA00023015"/>
    </source>
</evidence>
<feature type="domain" description="AP2/ERF" evidence="8">
    <location>
        <begin position="608"/>
        <end position="667"/>
    </location>
</feature>
<evidence type="ECO:0008006" key="11">
    <source>
        <dbReference type="Google" id="ProtNLM"/>
    </source>
</evidence>
<feature type="region of interest" description="Disordered" evidence="6">
    <location>
        <begin position="678"/>
        <end position="705"/>
    </location>
</feature>
<reference evidence="9 10" key="1">
    <citation type="journal article" date="2011" name="Proc. Natl. Acad. Sci. U.S.A.">
        <title>Niche of harmful alga Aureococcus anophagefferens revealed through ecogenomics.</title>
        <authorList>
            <person name="Gobler C.J."/>
            <person name="Berry D.L."/>
            <person name="Dyhrman S.T."/>
            <person name="Wilhelm S.W."/>
            <person name="Salamov A."/>
            <person name="Lobanov A.V."/>
            <person name="Zhang Y."/>
            <person name="Collier J.L."/>
            <person name="Wurch L.L."/>
            <person name="Kustka A.B."/>
            <person name="Dill B.D."/>
            <person name="Shah M."/>
            <person name="VerBerkmoes N.C."/>
            <person name="Kuo A."/>
            <person name="Terry A."/>
            <person name="Pangilinan J."/>
            <person name="Lindquist E.A."/>
            <person name="Lucas S."/>
            <person name="Paulsen I.T."/>
            <person name="Hattenrath-Lehmann T.K."/>
            <person name="Talmage S.C."/>
            <person name="Walker E.A."/>
            <person name="Koch F."/>
            <person name="Burson A.M."/>
            <person name="Marcoval M.A."/>
            <person name="Tang Y.Z."/>
            <person name="Lecleir G.R."/>
            <person name="Coyne K.J."/>
            <person name="Berg G.M."/>
            <person name="Bertrand E.M."/>
            <person name="Saito M.A."/>
            <person name="Gladyshev V.N."/>
            <person name="Grigoriev I.V."/>
        </authorList>
    </citation>
    <scope>NUCLEOTIDE SEQUENCE [LARGE SCALE GENOMIC DNA]</scope>
    <source>
        <strain evidence="10">CCMP 1984</strain>
    </source>
</reference>
<dbReference type="Gene3D" id="3.30.730.10">
    <property type="entry name" value="AP2/ERF domain"/>
    <property type="match status" value="2"/>
</dbReference>
<keyword evidence="2" id="KW-0805">Transcription regulation</keyword>
<feature type="compositionally biased region" description="Low complexity" evidence="6">
    <location>
        <begin position="689"/>
        <end position="705"/>
    </location>
</feature>
<feature type="compositionally biased region" description="Acidic residues" evidence="6">
    <location>
        <begin position="338"/>
        <end position="353"/>
    </location>
</feature>
<accession>F0YCH2</accession>
<evidence type="ECO:0000256" key="5">
    <source>
        <dbReference type="ARBA" id="ARBA00023242"/>
    </source>
</evidence>
<dbReference type="InterPro" id="IPR001471">
    <property type="entry name" value="AP2/ERF_dom"/>
</dbReference>
<feature type="compositionally biased region" description="Low complexity" evidence="6">
    <location>
        <begin position="928"/>
        <end position="946"/>
    </location>
</feature>
<dbReference type="InterPro" id="IPR016177">
    <property type="entry name" value="DNA-bd_dom_sf"/>
</dbReference>
<evidence type="ECO:0000256" key="6">
    <source>
        <dbReference type="SAM" id="MobiDB-lite"/>
    </source>
</evidence>
<dbReference type="KEGG" id="aaf:AURANDRAFT_64990"/>
<dbReference type="GeneID" id="20225110"/>
<evidence type="ECO:0000259" key="7">
    <source>
        <dbReference type="PROSITE" id="PS50280"/>
    </source>
</evidence>
<evidence type="ECO:0000313" key="10">
    <source>
        <dbReference type="Proteomes" id="UP000002729"/>
    </source>
</evidence>
<feature type="domain" description="AP2/ERF" evidence="8">
    <location>
        <begin position="505"/>
        <end position="565"/>
    </location>
</feature>
<feature type="region of interest" description="Disordered" evidence="6">
    <location>
        <begin position="928"/>
        <end position="973"/>
    </location>
</feature>
<feature type="compositionally biased region" description="Low complexity" evidence="6">
    <location>
        <begin position="471"/>
        <end position="482"/>
    </location>
</feature>
<dbReference type="Pfam" id="PF00856">
    <property type="entry name" value="SET"/>
    <property type="match status" value="1"/>
</dbReference>
<evidence type="ECO:0000256" key="1">
    <source>
        <dbReference type="ARBA" id="ARBA00004123"/>
    </source>
</evidence>
<organism evidence="10">
    <name type="scientific">Aureococcus anophagefferens</name>
    <name type="common">Harmful bloom alga</name>
    <dbReference type="NCBI Taxonomy" id="44056"/>
    <lineage>
        <taxon>Eukaryota</taxon>
        <taxon>Sar</taxon>
        <taxon>Stramenopiles</taxon>
        <taxon>Ochrophyta</taxon>
        <taxon>Pelagophyceae</taxon>
        <taxon>Pelagomonadales</taxon>
        <taxon>Pelagomonadaceae</taxon>
        <taxon>Aureococcus</taxon>
    </lineage>
</organism>
<dbReference type="SUPFAM" id="SSF54171">
    <property type="entry name" value="DNA-binding domain"/>
    <property type="match status" value="1"/>
</dbReference>
<feature type="region of interest" description="Disordered" evidence="6">
    <location>
        <begin position="120"/>
        <end position="173"/>
    </location>
</feature>
<evidence type="ECO:0000259" key="8">
    <source>
        <dbReference type="PROSITE" id="PS51032"/>
    </source>
</evidence>
<feature type="region of interest" description="Disordered" evidence="6">
    <location>
        <begin position="454"/>
        <end position="482"/>
    </location>
</feature>
<feature type="compositionally biased region" description="Low complexity" evidence="6">
    <location>
        <begin position="454"/>
        <end position="463"/>
    </location>
</feature>
<dbReference type="PROSITE" id="PS50280">
    <property type="entry name" value="SET"/>
    <property type="match status" value="1"/>
</dbReference>
<feature type="region of interest" description="Disordered" evidence="6">
    <location>
        <begin position="336"/>
        <end position="356"/>
    </location>
</feature>
<keyword evidence="4" id="KW-0804">Transcription</keyword>
<evidence type="ECO:0000256" key="3">
    <source>
        <dbReference type="ARBA" id="ARBA00023125"/>
    </source>
</evidence>
<dbReference type="PROSITE" id="PS51032">
    <property type="entry name" value="AP2_ERF"/>
    <property type="match status" value="2"/>
</dbReference>
<evidence type="ECO:0000313" key="9">
    <source>
        <dbReference type="EMBL" id="EGB07389.1"/>
    </source>
</evidence>
<dbReference type="OrthoDB" id="206022at2759"/>